<gene>
    <name evidence="4" type="ORF">F9Z43_00010</name>
</gene>
<name>A0A7W2LF18_9PSED</name>
<dbReference type="Gene3D" id="1.10.443.10">
    <property type="entry name" value="Intergrase catalytic core"/>
    <property type="match status" value="1"/>
</dbReference>
<reference evidence="4 5" key="1">
    <citation type="submission" date="2019-10" db="EMBL/GenBank/DDBJ databases">
        <title>XDR Pseudomonas monteilii producing IMP-16 from LCR.</title>
        <authorList>
            <person name="Ballaben A."/>
            <person name="Doi Y."/>
        </authorList>
    </citation>
    <scope>NUCLEOTIDE SEQUENCE [LARGE SCALE GENOMIC DNA]</scope>
    <source>
        <strain evidence="4 5">597/14</strain>
    </source>
</reference>
<keyword evidence="2" id="KW-0233">DNA recombination</keyword>
<evidence type="ECO:0000256" key="1">
    <source>
        <dbReference type="ARBA" id="ARBA00022908"/>
    </source>
</evidence>
<proteinExistence type="predicted"/>
<dbReference type="Proteomes" id="UP000440965">
    <property type="component" value="Unassembled WGS sequence"/>
</dbReference>
<dbReference type="EMBL" id="WEIK01000001">
    <property type="protein sequence ID" value="MVF47777.1"/>
    <property type="molecule type" value="Genomic_DNA"/>
</dbReference>
<dbReference type="Pfam" id="PF00589">
    <property type="entry name" value="Phage_integrase"/>
    <property type="match status" value="1"/>
</dbReference>
<feature type="domain" description="Tyr recombinase" evidence="3">
    <location>
        <begin position="1"/>
        <end position="191"/>
    </location>
</feature>
<dbReference type="InterPro" id="IPR002104">
    <property type="entry name" value="Integrase_catalytic"/>
</dbReference>
<sequence>MIISHLYATLQKYCQIYAAFFEFCFFTGVRPGEAMGLKWEDVDLDQRSATIRRIIVNRAPEERTKTKYHRVVLLNERALNAINQAQRMATLRRMASKSAHPVSAFVFQPSKGGLWINEPSVTIRHFKSALKALNIRERRQYDTRHTYATMCLMSGMNPAFIANQLGHSVEMLLSTYAKWISSSSDWRELEKLPPRVEMAQNWPKTDTKA</sequence>
<dbReference type="PANTHER" id="PTHR30349:SF36">
    <property type="entry name" value="PROPHAGE INTEGRASE INTR-RELATED"/>
    <property type="match status" value="1"/>
</dbReference>
<dbReference type="AlphaFoldDB" id="A0A7W2LF18"/>
<evidence type="ECO:0000256" key="2">
    <source>
        <dbReference type="ARBA" id="ARBA00023172"/>
    </source>
</evidence>
<dbReference type="GO" id="GO:0003677">
    <property type="term" value="F:DNA binding"/>
    <property type="evidence" value="ECO:0007669"/>
    <property type="project" value="InterPro"/>
</dbReference>
<dbReference type="GO" id="GO:0015074">
    <property type="term" value="P:DNA integration"/>
    <property type="evidence" value="ECO:0007669"/>
    <property type="project" value="UniProtKB-KW"/>
</dbReference>
<dbReference type="PROSITE" id="PS51898">
    <property type="entry name" value="TYR_RECOMBINASE"/>
    <property type="match status" value="1"/>
</dbReference>
<dbReference type="PANTHER" id="PTHR30349">
    <property type="entry name" value="PHAGE INTEGRASE-RELATED"/>
    <property type="match status" value="1"/>
</dbReference>
<dbReference type="GO" id="GO:0006310">
    <property type="term" value="P:DNA recombination"/>
    <property type="evidence" value="ECO:0007669"/>
    <property type="project" value="UniProtKB-KW"/>
</dbReference>
<organism evidence="4 5">
    <name type="scientific">Pseudomonas monteilii</name>
    <dbReference type="NCBI Taxonomy" id="76759"/>
    <lineage>
        <taxon>Bacteria</taxon>
        <taxon>Pseudomonadati</taxon>
        <taxon>Pseudomonadota</taxon>
        <taxon>Gammaproteobacteria</taxon>
        <taxon>Pseudomonadales</taxon>
        <taxon>Pseudomonadaceae</taxon>
        <taxon>Pseudomonas</taxon>
    </lineage>
</organism>
<evidence type="ECO:0000259" key="3">
    <source>
        <dbReference type="PROSITE" id="PS51898"/>
    </source>
</evidence>
<evidence type="ECO:0000313" key="5">
    <source>
        <dbReference type="Proteomes" id="UP000440965"/>
    </source>
</evidence>
<protein>
    <submittedName>
        <fullName evidence="4">Site-specific integrase</fullName>
    </submittedName>
</protein>
<accession>A0A7W2LF18</accession>
<comment type="caution">
    <text evidence="4">The sequence shown here is derived from an EMBL/GenBank/DDBJ whole genome shotgun (WGS) entry which is preliminary data.</text>
</comment>
<keyword evidence="1" id="KW-0229">DNA integration</keyword>
<dbReference type="CDD" id="cd01189">
    <property type="entry name" value="INT_ICEBs1_C_like"/>
    <property type="match status" value="1"/>
</dbReference>
<dbReference type="RefSeq" id="WP_156866666.1">
    <property type="nucleotide sequence ID" value="NZ_AP022473.1"/>
</dbReference>
<dbReference type="InterPro" id="IPR011010">
    <property type="entry name" value="DNA_brk_join_enz"/>
</dbReference>
<dbReference type="InterPro" id="IPR050090">
    <property type="entry name" value="Tyrosine_recombinase_XerCD"/>
</dbReference>
<evidence type="ECO:0000313" key="4">
    <source>
        <dbReference type="EMBL" id="MVF47777.1"/>
    </source>
</evidence>
<dbReference type="InterPro" id="IPR013762">
    <property type="entry name" value="Integrase-like_cat_sf"/>
</dbReference>
<dbReference type="SUPFAM" id="SSF56349">
    <property type="entry name" value="DNA breaking-rejoining enzymes"/>
    <property type="match status" value="1"/>
</dbReference>